<evidence type="ECO:0000256" key="5">
    <source>
        <dbReference type="ARBA" id="ARBA00022989"/>
    </source>
</evidence>
<evidence type="ECO:0000256" key="9">
    <source>
        <dbReference type="ARBA" id="ARBA00023170"/>
    </source>
</evidence>
<evidence type="ECO:0000256" key="6">
    <source>
        <dbReference type="ARBA" id="ARBA00023040"/>
    </source>
</evidence>
<keyword evidence="5" id="KW-1133">Transmembrane helix</keyword>
<dbReference type="AlphaFoldDB" id="A0A7R8W1K8"/>
<dbReference type="SUPFAM" id="SSF81321">
    <property type="entry name" value="Family A G protein-coupled receptor-like"/>
    <property type="match status" value="2"/>
</dbReference>
<dbReference type="GO" id="GO:0001591">
    <property type="term" value="F:dopamine neurotransmitter receptor activity, coupled via Gi/Go"/>
    <property type="evidence" value="ECO:0007669"/>
    <property type="project" value="TreeGrafter"/>
</dbReference>
<evidence type="ECO:0000256" key="7">
    <source>
        <dbReference type="ARBA" id="ARBA00023136"/>
    </source>
</evidence>
<dbReference type="PROSITE" id="PS50262">
    <property type="entry name" value="G_PROTEIN_RECEP_F1_2"/>
    <property type="match status" value="1"/>
</dbReference>
<comment type="subcellular location">
    <subcellularLocation>
        <location evidence="1">Cell membrane</location>
        <topology evidence="1">Multi-pass membrane protein</topology>
    </subcellularLocation>
</comment>
<evidence type="ECO:0000256" key="4">
    <source>
        <dbReference type="ARBA" id="ARBA00022692"/>
    </source>
</evidence>
<evidence type="ECO:0000256" key="8">
    <source>
        <dbReference type="ARBA" id="ARBA00023157"/>
    </source>
</evidence>
<dbReference type="OrthoDB" id="10010417at2759"/>
<keyword evidence="10 11" id="KW-0807">Transducer</keyword>
<dbReference type="PROSITE" id="PS00237">
    <property type="entry name" value="G_PROTEIN_RECEP_F1_1"/>
    <property type="match status" value="1"/>
</dbReference>
<dbReference type="EMBL" id="OB660142">
    <property type="protein sequence ID" value="CAD7223041.1"/>
    <property type="molecule type" value="Genomic_DNA"/>
</dbReference>
<protein>
    <submittedName>
        <fullName evidence="12">Uncharacterized protein</fullName>
    </submittedName>
</protein>
<dbReference type="InterPro" id="IPR000276">
    <property type="entry name" value="GPCR_Rhodpsn"/>
</dbReference>
<sequence length="560" mass="63548">MAEPMDENISKTVKVFAKANRVNGFSWGLPAFLCDFYIAMDVTCSTSSILNLVAISIDRYIAIKHAIWYSEHRGRRGGWRVTLTVVLVWAISAAIGAPIVLGLNHTPDRDPSICTFYSADFIIYSSTFSFYIPCGIMVFLYVRIFKELGVRARKSLSTRYSKSTTKRSVIFKTKEPEAPAVKPTELISRWHLPIMKNCVLSNGSWRSLFAGPGMPGQASFRVPGLRPESKGREILSKKNWMKDPYECEMNTEPIGVPRAMSLEYKEIIRREVGKPKKSIRNLVKILEQERRKKKSCSTVYRELCREGYNAFHIIKKPLLTKSETWSRFWNKNETKESHQLKVVNADEELPRNVTSEELMLSPEEEDDIAHQGRGLSRHPLPLPMNGTERQPATENSVLLSIKGHIASASSAMAGDHSKADSDSLEPFDTNLQEGASATEAPARSPRLPRKARDKRIPVYRIKRKASRLKREKNSSTKEKKATKTLAIVLALFLICWLPFFTCNIMEAISMKYEAPSVSPGMTLFLLTTWIGYINSLLNPIIYTIFNLEFRKAFKKILHIS</sequence>
<evidence type="ECO:0000256" key="10">
    <source>
        <dbReference type="ARBA" id="ARBA00023224"/>
    </source>
</evidence>
<keyword evidence="7" id="KW-0472">Membrane</keyword>
<evidence type="ECO:0000256" key="11">
    <source>
        <dbReference type="RuleBase" id="RU000688"/>
    </source>
</evidence>
<reference evidence="12" key="1">
    <citation type="submission" date="2020-11" db="EMBL/GenBank/DDBJ databases">
        <authorList>
            <person name="Tran Van P."/>
        </authorList>
    </citation>
    <scope>NUCLEOTIDE SEQUENCE</scope>
</reference>
<keyword evidence="3" id="KW-1003">Cell membrane</keyword>
<comment type="similarity">
    <text evidence="2 11">Belongs to the G-protein coupled receptor 1 family.</text>
</comment>
<dbReference type="Gene3D" id="1.20.1070.10">
    <property type="entry name" value="Rhodopsin 7-helix transmembrane proteins"/>
    <property type="match status" value="2"/>
</dbReference>
<proteinExistence type="inferred from homology"/>
<keyword evidence="4 11" id="KW-0812">Transmembrane</keyword>
<dbReference type="PRINTS" id="PR00237">
    <property type="entry name" value="GPCRRHODOPSN"/>
</dbReference>
<dbReference type="InterPro" id="IPR017452">
    <property type="entry name" value="GPCR_Rhodpsn_7TM"/>
</dbReference>
<name>A0A7R8W1K8_9CRUS</name>
<dbReference type="GO" id="GO:0004930">
    <property type="term" value="F:G protein-coupled receptor activity"/>
    <property type="evidence" value="ECO:0007669"/>
    <property type="project" value="UniProtKB-KW"/>
</dbReference>
<dbReference type="PANTHER" id="PTHR24248">
    <property type="entry name" value="ADRENERGIC RECEPTOR-RELATED G-PROTEIN COUPLED RECEPTOR"/>
    <property type="match status" value="1"/>
</dbReference>
<accession>A0A7R8W1K8</accession>
<dbReference type="GO" id="GO:0005886">
    <property type="term" value="C:plasma membrane"/>
    <property type="evidence" value="ECO:0007669"/>
    <property type="project" value="UniProtKB-SubCell"/>
</dbReference>
<dbReference type="Pfam" id="PF00001">
    <property type="entry name" value="7tm_1"/>
    <property type="match status" value="1"/>
</dbReference>
<evidence type="ECO:0000256" key="3">
    <source>
        <dbReference type="ARBA" id="ARBA00022475"/>
    </source>
</evidence>
<evidence type="ECO:0000256" key="1">
    <source>
        <dbReference type="ARBA" id="ARBA00004651"/>
    </source>
</evidence>
<evidence type="ECO:0000313" key="12">
    <source>
        <dbReference type="EMBL" id="CAD7223041.1"/>
    </source>
</evidence>
<organism evidence="12">
    <name type="scientific">Cyprideis torosa</name>
    <dbReference type="NCBI Taxonomy" id="163714"/>
    <lineage>
        <taxon>Eukaryota</taxon>
        <taxon>Metazoa</taxon>
        <taxon>Ecdysozoa</taxon>
        <taxon>Arthropoda</taxon>
        <taxon>Crustacea</taxon>
        <taxon>Oligostraca</taxon>
        <taxon>Ostracoda</taxon>
        <taxon>Podocopa</taxon>
        <taxon>Podocopida</taxon>
        <taxon>Cytherocopina</taxon>
        <taxon>Cytheroidea</taxon>
        <taxon>Cytherideidae</taxon>
        <taxon>Cyprideis</taxon>
    </lineage>
</organism>
<dbReference type="GO" id="GO:0045202">
    <property type="term" value="C:synapse"/>
    <property type="evidence" value="ECO:0007669"/>
    <property type="project" value="GOC"/>
</dbReference>
<evidence type="ECO:0000256" key="2">
    <source>
        <dbReference type="ARBA" id="ARBA00010663"/>
    </source>
</evidence>
<keyword evidence="9 11" id="KW-0675">Receptor</keyword>
<gene>
    <name evidence="12" type="ORF">CTOB1V02_LOCUS1036</name>
</gene>
<dbReference type="PANTHER" id="PTHR24248:SF125">
    <property type="entry name" value="DOPAMINE D2-LIKE RECEPTOR"/>
    <property type="match status" value="1"/>
</dbReference>
<keyword evidence="6 11" id="KW-0297">G-protein coupled receptor</keyword>
<keyword evidence="8" id="KW-1015">Disulfide bond</keyword>